<dbReference type="Gene3D" id="3.40.50.300">
    <property type="entry name" value="P-loop containing nucleotide triphosphate hydrolases"/>
    <property type="match status" value="1"/>
</dbReference>
<keyword evidence="5" id="KW-0067">ATP-binding</keyword>
<dbReference type="InterPro" id="IPR050763">
    <property type="entry name" value="ABC_transporter_ATP-binding"/>
</dbReference>
<keyword evidence="4" id="KW-0547">Nucleotide-binding</keyword>
<evidence type="ECO:0000256" key="3">
    <source>
        <dbReference type="ARBA" id="ARBA00022448"/>
    </source>
</evidence>
<accession>A0A7M2Z0Q6</accession>
<comment type="similarity">
    <text evidence="2">Belongs to the ABC transporter superfamily.</text>
</comment>
<evidence type="ECO:0000313" key="8">
    <source>
        <dbReference type="EMBL" id="RDI75689.1"/>
    </source>
</evidence>
<evidence type="ECO:0000313" key="9">
    <source>
        <dbReference type="Proteomes" id="UP000254134"/>
    </source>
</evidence>
<dbReference type="SMART" id="SM00382">
    <property type="entry name" value="AAA"/>
    <property type="match status" value="1"/>
</dbReference>
<comment type="subcellular location">
    <subcellularLocation>
        <location evidence="1">Cell membrane</location>
        <topology evidence="1">Peripheral membrane protein</topology>
    </subcellularLocation>
</comment>
<dbReference type="InterPro" id="IPR003593">
    <property type="entry name" value="AAA+_ATPase"/>
</dbReference>
<dbReference type="Proteomes" id="UP000254134">
    <property type="component" value="Unassembled WGS sequence"/>
</dbReference>
<organism evidence="8 9">
    <name type="scientific">Gaiella occulta</name>
    <dbReference type="NCBI Taxonomy" id="1002870"/>
    <lineage>
        <taxon>Bacteria</taxon>
        <taxon>Bacillati</taxon>
        <taxon>Actinomycetota</taxon>
        <taxon>Thermoleophilia</taxon>
        <taxon>Gaiellales</taxon>
        <taxon>Gaiellaceae</taxon>
        <taxon>Gaiella</taxon>
    </lineage>
</organism>
<dbReference type="RefSeq" id="WP_114794589.1">
    <property type="nucleotide sequence ID" value="NZ_QQZY01000001.1"/>
</dbReference>
<keyword evidence="3" id="KW-0813">Transport</keyword>
<dbReference type="Pfam" id="PF00005">
    <property type="entry name" value="ABC_tran"/>
    <property type="match status" value="1"/>
</dbReference>
<dbReference type="GO" id="GO:0005524">
    <property type="term" value="F:ATP binding"/>
    <property type="evidence" value="ECO:0007669"/>
    <property type="project" value="UniProtKB-KW"/>
</dbReference>
<dbReference type="EMBL" id="QQZY01000001">
    <property type="protein sequence ID" value="RDI75689.1"/>
    <property type="molecule type" value="Genomic_DNA"/>
</dbReference>
<gene>
    <name evidence="8" type="ORF">Gocc_0108</name>
</gene>
<evidence type="ECO:0000256" key="2">
    <source>
        <dbReference type="ARBA" id="ARBA00005417"/>
    </source>
</evidence>
<dbReference type="SUPFAM" id="SSF52540">
    <property type="entry name" value="P-loop containing nucleoside triphosphate hydrolases"/>
    <property type="match status" value="1"/>
</dbReference>
<evidence type="ECO:0000256" key="5">
    <source>
        <dbReference type="ARBA" id="ARBA00022840"/>
    </source>
</evidence>
<evidence type="ECO:0000256" key="4">
    <source>
        <dbReference type="ARBA" id="ARBA00022741"/>
    </source>
</evidence>
<reference evidence="9" key="2">
    <citation type="journal article" date="2019" name="MicrobiologyOpen">
        <title>High-quality draft genome sequence of Gaiella occulta isolated from a 150 meter deep mineral water borehole and comparison with the genome sequences of other deep-branching lineages of the phylum Actinobacteria.</title>
        <authorList>
            <person name="Severino R."/>
            <person name="Froufe H.J.C."/>
            <person name="Barroso C."/>
            <person name="Albuquerque L."/>
            <person name="Lobo-da-Cunha A."/>
            <person name="da Costa M.S."/>
            <person name="Egas C."/>
        </authorList>
    </citation>
    <scope>NUCLEOTIDE SEQUENCE [LARGE SCALE GENOMIC DNA]</scope>
    <source>
        <strain evidence="9">F2-233</strain>
    </source>
</reference>
<dbReference type="PANTHER" id="PTHR42711">
    <property type="entry name" value="ABC TRANSPORTER ATP-BINDING PROTEIN"/>
    <property type="match status" value="1"/>
</dbReference>
<dbReference type="PROSITE" id="PS00211">
    <property type="entry name" value="ABC_TRANSPORTER_1"/>
    <property type="match status" value="1"/>
</dbReference>
<dbReference type="OrthoDB" id="9804819at2"/>
<dbReference type="PANTHER" id="PTHR42711:SF5">
    <property type="entry name" value="ABC TRANSPORTER ATP-BINDING PROTEIN NATA"/>
    <property type="match status" value="1"/>
</dbReference>
<feature type="domain" description="ABC transporter" evidence="7">
    <location>
        <begin position="12"/>
        <end position="244"/>
    </location>
</feature>
<sequence length="249" mass="26796">MDDTTSAGAAALSVRSLTKVYDDGTRALDALDLTVPAGTFFGLLGPNGAGKTTLIGAVAGLVRAPAGSIHVFGHDAAAGATEARKLVGLAPQDVHLDRFLTAREVLTYHGRYFGMTRAQAGARADEMLDVFDLGDKAATKPHRLSGGMRRRLLLARSLVHRPRLAVLDEPTAGVDLELRHELWHYLRRLHAEERVTVLLTTHYLDEAEELCERVAFIKGGRIAAEGSPAELAHRFGADDLEGAYVAALR</sequence>
<protein>
    <submittedName>
        <fullName evidence="8">ABC-type multidrug transport system ATPase component</fullName>
    </submittedName>
</protein>
<comment type="caution">
    <text evidence="8">The sequence shown here is derived from an EMBL/GenBank/DDBJ whole genome shotgun (WGS) entry which is preliminary data.</text>
</comment>
<dbReference type="InterPro" id="IPR017871">
    <property type="entry name" value="ABC_transporter-like_CS"/>
</dbReference>
<dbReference type="AlphaFoldDB" id="A0A7M2Z0Q6"/>
<keyword evidence="9" id="KW-1185">Reference proteome</keyword>
<proteinExistence type="inferred from homology"/>
<dbReference type="InterPro" id="IPR003439">
    <property type="entry name" value="ABC_transporter-like_ATP-bd"/>
</dbReference>
<dbReference type="GO" id="GO:0046677">
    <property type="term" value="P:response to antibiotic"/>
    <property type="evidence" value="ECO:0007669"/>
    <property type="project" value="UniProtKB-KW"/>
</dbReference>
<dbReference type="GO" id="GO:0016887">
    <property type="term" value="F:ATP hydrolysis activity"/>
    <property type="evidence" value="ECO:0007669"/>
    <property type="project" value="InterPro"/>
</dbReference>
<dbReference type="GO" id="GO:0005886">
    <property type="term" value="C:plasma membrane"/>
    <property type="evidence" value="ECO:0007669"/>
    <property type="project" value="UniProtKB-SubCell"/>
</dbReference>
<keyword evidence="6" id="KW-0046">Antibiotic resistance</keyword>
<dbReference type="PROSITE" id="PS50893">
    <property type="entry name" value="ABC_TRANSPORTER_2"/>
    <property type="match status" value="1"/>
</dbReference>
<name>A0A7M2Z0Q6_9ACTN</name>
<dbReference type="InterPro" id="IPR027417">
    <property type="entry name" value="P-loop_NTPase"/>
</dbReference>
<evidence type="ECO:0000256" key="1">
    <source>
        <dbReference type="ARBA" id="ARBA00004202"/>
    </source>
</evidence>
<evidence type="ECO:0000259" key="7">
    <source>
        <dbReference type="PROSITE" id="PS50893"/>
    </source>
</evidence>
<reference evidence="8 9" key="1">
    <citation type="submission" date="2018-07" db="EMBL/GenBank/DDBJ databases">
        <title>High-quality-draft genome sequence of Gaiella occulta.</title>
        <authorList>
            <person name="Severino R."/>
            <person name="Froufe H.J.C."/>
            <person name="Rainey F.A."/>
            <person name="Barroso C."/>
            <person name="Albuquerque L."/>
            <person name="Lobo-Da-Cunha A."/>
            <person name="Da Costa M.S."/>
            <person name="Egas C."/>
        </authorList>
    </citation>
    <scope>NUCLEOTIDE SEQUENCE [LARGE SCALE GENOMIC DNA]</scope>
    <source>
        <strain evidence="8 9">F2-233</strain>
    </source>
</reference>
<evidence type="ECO:0000256" key="6">
    <source>
        <dbReference type="ARBA" id="ARBA00023251"/>
    </source>
</evidence>